<feature type="domain" description="YCII-related" evidence="2">
    <location>
        <begin position="1"/>
        <end position="111"/>
    </location>
</feature>
<evidence type="ECO:0000313" key="3">
    <source>
        <dbReference type="EMBL" id="EHN10936.1"/>
    </source>
</evidence>
<dbReference type="Proteomes" id="UP000005143">
    <property type="component" value="Unassembled WGS sequence"/>
</dbReference>
<dbReference type="PANTHER" id="PTHR35174">
    <property type="entry name" value="BLL7171 PROTEIN-RELATED"/>
    <property type="match status" value="1"/>
</dbReference>
<reference evidence="3 4" key="1">
    <citation type="journal article" date="2013" name="Biodegradation">
        <title>Quantitative proteomic analysis of ibuprofen-degrading Patulibacter sp. strain I11.</title>
        <authorList>
            <person name="Almeida B."/>
            <person name="Kjeldal H."/>
            <person name="Lolas I."/>
            <person name="Knudsen A.D."/>
            <person name="Carvalho G."/>
            <person name="Nielsen K.L."/>
            <person name="Barreto Crespo M.T."/>
            <person name="Stensballe A."/>
            <person name="Nielsen J.L."/>
        </authorList>
    </citation>
    <scope>NUCLEOTIDE SEQUENCE [LARGE SCALE GENOMIC DNA]</scope>
    <source>
        <strain evidence="3 4">I11</strain>
    </source>
</reference>
<dbReference type="Gene3D" id="3.30.70.1060">
    <property type="entry name" value="Dimeric alpha+beta barrel"/>
    <property type="match status" value="1"/>
</dbReference>
<dbReference type="OrthoDB" id="668782at2"/>
<dbReference type="InterPro" id="IPR011008">
    <property type="entry name" value="Dimeric_a/b-barrel"/>
</dbReference>
<gene>
    <name evidence="3" type="ORF">PAI11_22030</name>
</gene>
<keyword evidence="4" id="KW-1185">Reference proteome</keyword>
<evidence type="ECO:0000256" key="1">
    <source>
        <dbReference type="ARBA" id="ARBA00007689"/>
    </source>
</evidence>
<dbReference type="Pfam" id="PF03795">
    <property type="entry name" value="YCII"/>
    <property type="match status" value="1"/>
</dbReference>
<accession>H0E5V4</accession>
<dbReference type="AlphaFoldDB" id="H0E5V4"/>
<sequence>MKYAVLIYSDETTAAARPDAERIAITGEYMALAQAPEAVAGEQLQPPTTATTVRVADGTVLHTDGPFSTTKEHFAGFYLLDVEDLDAALAFAAKVPAARLGGAVEVRPLVERPS</sequence>
<comment type="caution">
    <text evidence="3">The sequence shown here is derived from an EMBL/GenBank/DDBJ whole genome shotgun (WGS) entry which is preliminary data.</text>
</comment>
<dbReference type="RefSeq" id="WP_007574841.1">
    <property type="nucleotide sequence ID" value="NZ_AGUD01000195.1"/>
</dbReference>
<proteinExistence type="inferred from homology"/>
<dbReference type="SUPFAM" id="SSF54909">
    <property type="entry name" value="Dimeric alpha+beta barrel"/>
    <property type="match status" value="1"/>
</dbReference>
<protein>
    <recommendedName>
        <fullName evidence="2">YCII-related domain-containing protein</fullName>
    </recommendedName>
</protein>
<evidence type="ECO:0000313" key="4">
    <source>
        <dbReference type="Proteomes" id="UP000005143"/>
    </source>
</evidence>
<dbReference type="PANTHER" id="PTHR35174:SF3">
    <property type="entry name" value="BLL7171 PROTEIN"/>
    <property type="match status" value="1"/>
</dbReference>
<comment type="similarity">
    <text evidence="1">Belongs to the YciI family.</text>
</comment>
<name>H0E5V4_9ACTN</name>
<organism evidence="3 4">
    <name type="scientific">Patulibacter medicamentivorans</name>
    <dbReference type="NCBI Taxonomy" id="1097667"/>
    <lineage>
        <taxon>Bacteria</taxon>
        <taxon>Bacillati</taxon>
        <taxon>Actinomycetota</taxon>
        <taxon>Thermoleophilia</taxon>
        <taxon>Solirubrobacterales</taxon>
        <taxon>Patulibacteraceae</taxon>
        <taxon>Patulibacter</taxon>
    </lineage>
</organism>
<evidence type="ECO:0000259" key="2">
    <source>
        <dbReference type="Pfam" id="PF03795"/>
    </source>
</evidence>
<dbReference type="InterPro" id="IPR005545">
    <property type="entry name" value="YCII"/>
</dbReference>
<dbReference type="EMBL" id="AGUD01000195">
    <property type="protein sequence ID" value="EHN10936.1"/>
    <property type="molecule type" value="Genomic_DNA"/>
</dbReference>